<keyword evidence="2" id="KW-1185">Reference proteome</keyword>
<evidence type="ECO:0000313" key="2">
    <source>
        <dbReference type="Proteomes" id="UP000789702"/>
    </source>
</evidence>
<reference evidence="1" key="1">
    <citation type="submission" date="2021-06" db="EMBL/GenBank/DDBJ databases">
        <authorList>
            <person name="Kallberg Y."/>
            <person name="Tangrot J."/>
            <person name="Rosling A."/>
        </authorList>
    </citation>
    <scope>NUCLEOTIDE SEQUENCE</scope>
    <source>
        <strain evidence="1">IL203A</strain>
    </source>
</reference>
<comment type="caution">
    <text evidence="1">The sequence shown here is derived from an EMBL/GenBank/DDBJ whole genome shotgun (WGS) entry which is preliminary data.</text>
</comment>
<name>A0ACA9LEB4_9GLOM</name>
<accession>A0ACA9LEB4</accession>
<sequence length="375" mass="43272">MACSTDWADWKDVIQNSITRTLNSPRGFKYSKLREDKIESVINRSQDAFSGKWNVVYLRRIAFVYNDNILTQEEKDDAILSLTMLKDRDNLLYGKDVTYRCDICDRSGYMIVWCQHCVVDFLQDETTKWTSMDKHIDRQILLAQTRAPIPDAIPEWIPYELLRDVDYLTQGGYASVYTATYMRGLYARWRKTTRTLSRGLTHFKVVLKKLNWNHPENDFKNELEKHLYVSSVCDAIVRCYGVTRDPITKDYMLVLNRMKCDLREYIEQVHDKALQLEIFRGTRPILSDATPKAFTEIIRRCWDADPNKRPKAVGIANYFSKIKIKGGFVFQNATTEVGSEISTITSGISTTKLASLYDTGDSSGDSCAINFSIDI</sequence>
<dbReference type="EMBL" id="CAJVPU010003625">
    <property type="protein sequence ID" value="CAG8520793.1"/>
    <property type="molecule type" value="Genomic_DNA"/>
</dbReference>
<proteinExistence type="predicted"/>
<dbReference type="Proteomes" id="UP000789702">
    <property type="component" value="Unassembled WGS sequence"/>
</dbReference>
<organism evidence="1 2">
    <name type="scientific">Dentiscutata heterogama</name>
    <dbReference type="NCBI Taxonomy" id="1316150"/>
    <lineage>
        <taxon>Eukaryota</taxon>
        <taxon>Fungi</taxon>
        <taxon>Fungi incertae sedis</taxon>
        <taxon>Mucoromycota</taxon>
        <taxon>Glomeromycotina</taxon>
        <taxon>Glomeromycetes</taxon>
        <taxon>Diversisporales</taxon>
        <taxon>Gigasporaceae</taxon>
        <taxon>Dentiscutata</taxon>
    </lineage>
</organism>
<gene>
    <name evidence="1" type="ORF">DHETER_LOCUS3905</name>
</gene>
<evidence type="ECO:0000313" key="1">
    <source>
        <dbReference type="EMBL" id="CAG8520793.1"/>
    </source>
</evidence>
<protein>
    <submittedName>
        <fullName evidence="1">16612_t:CDS:1</fullName>
    </submittedName>
</protein>